<dbReference type="EMBL" id="QGMH01000001">
    <property type="protein sequence ID" value="TVY31210.1"/>
    <property type="molecule type" value="Genomic_DNA"/>
</dbReference>
<organism evidence="1 2">
    <name type="scientific">Lachnellula hyalina</name>
    <dbReference type="NCBI Taxonomy" id="1316788"/>
    <lineage>
        <taxon>Eukaryota</taxon>
        <taxon>Fungi</taxon>
        <taxon>Dikarya</taxon>
        <taxon>Ascomycota</taxon>
        <taxon>Pezizomycotina</taxon>
        <taxon>Leotiomycetes</taxon>
        <taxon>Helotiales</taxon>
        <taxon>Lachnaceae</taxon>
        <taxon>Lachnellula</taxon>
    </lineage>
</organism>
<name>A0A8H8U4J8_9HELO</name>
<dbReference type="PANTHER" id="PTHR40788">
    <property type="entry name" value="CLR5 DOMAIN-CONTAINING PROTEIN-RELATED"/>
    <property type="match status" value="1"/>
</dbReference>
<dbReference type="PANTHER" id="PTHR40788:SF2">
    <property type="entry name" value="CLR5 DOMAIN-CONTAINING PROTEIN"/>
    <property type="match status" value="1"/>
</dbReference>
<accession>A0A8H8U4J8</accession>
<evidence type="ECO:0000313" key="1">
    <source>
        <dbReference type="EMBL" id="TVY31210.1"/>
    </source>
</evidence>
<protein>
    <submittedName>
        <fullName evidence="1">Uncharacterized protein</fullName>
    </submittedName>
</protein>
<proteinExistence type="predicted"/>
<evidence type="ECO:0000313" key="2">
    <source>
        <dbReference type="Proteomes" id="UP000431533"/>
    </source>
</evidence>
<dbReference type="RefSeq" id="XP_031009992.1">
    <property type="nucleotide sequence ID" value="XM_031145037.1"/>
</dbReference>
<gene>
    <name evidence="1" type="ORF">LHYA1_G000043</name>
</gene>
<dbReference type="Proteomes" id="UP000431533">
    <property type="component" value="Unassembled WGS sequence"/>
</dbReference>
<dbReference type="GeneID" id="41980241"/>
<dbReference type="AlphaFoldDB" id="A0A8H8U4J8"/>
<sequence>MHGEEYGKLTEWQEEKAHGWNYIGFPRGTNGNGAPGKINAIAKAFELGFERANETSSAVEFASAYLNQPFSTPPVFDLQALLSIAQCQLNMHEDHLWLLQTDPAYTRRYIPHVLAGQFGQILTKNFKDVMAGSKLMRDATIYWSWEGILEEVQKVRDVHLKFKSVIHADESLPEPYERALASLEALLIYQIQYRSKYIQRILPFRPGFHQYFEFINIPHLHSTAVLPIRQDNATSIFEVFFKDKLDWCLRTLAGQNTDYVEEWIPDATPRHNHAMIFAVLDEHLTQCLKEGRKEEVARLDEVLYSEYSDLAAVHQMLDMVGLHRPRCARRDLQGIGISETSKGWRYVKKHFFAQDPLRKMKVGPDGLWHDNGHVPMKEAESQKIVTEQRLAKLMNDFLATPNPTGSRIQQEWLDQDASQRAALSQLWAGARDRHRETLQRLEFDENDIVSDLKVLSAASHPDYIRSVRNERDEIKAKIVQRTRKHQMINEQLGALNLEAHSPNITPKFEFKEVKAKIKTRSVANPLMIPGGISPSLSLSELAQELPTHIQVSVSKSALGIFHSMFKSRNSEEASQKSVKWDSFVLAMAEPELGFVARHSAGGSAVQFEPNERSKWFGEGKIVFHKPHPVPIIDPVMLSSMGKRLNKWFGWDNETFLLKGGN</sequence>
<reference evidence="1 2" key="1">
    <citation type="submission" date="2018-05" db="EMBL/GenBank/DDBJ databases">
        <title>Genome sequencing and assembly of the regulated plant pathogen Lachnellula willkommii and related sister species for the development of diagnostic species identification markers.</title>
        <authorList>
            <person name="Giroux E."/>
            <person name="Bilodeau G."/>
        </authorList>
    </citation>
    <scope>NUCLEOTIDE SEQUENCE [LARGE SCALE GENOMIC DNA]</scope>
    <source>
        <strain evidence="1 2">CBS 185.66</strain>
    </source>
</reference>
<keyword evidence="2" id="KW-1185">Reference proteome</keyword>
<comment type="caution">
    <text evidence="1">The sequence shown here is derived from an EMBL/GenBank/DDBJ whole genome shotgun (WGS) entry which is preliminary data.</text>
</comment>
<dbReference type="OrthoDB" id="2922289at2759"/>